<accession>A0A4Z1PL74</accession>
<organism evidence="7 8">
    <name type="scientific">Venturia nashicola</name>
    <dbReference type="NCBI Taxonomy" id="86259"/>
    <lineage>
        <taxon>Eukaryota</taxon>
        <taxon>Fungi</taxon>
        <taxon>Dikarya</taxon>
        <taxon>Ascomycota</taxon>
        <taxon>Pezizomycotina</taxon>
        <taxon>Dothideomycetes</taxon>
        <taxon>Pleosporomycetidae</taxon>
        <taxon>Venturiales</taxon>
        <taxon>Venturiaceae</taxon>
        <taxon>Venturia</taxon>
    </lineage>
</organism>
<dbReference type="PANTHER" id="PTHR11802">
    <property type="entry name" value="SERINE PROTEASE FAMILY S10 SERINE CARBOXYPEPTIDASE"/>
    <property type="match status" value="1"/>
</dbReference>
<protein>
    <recommendedName>
        <fullName evidence="6">Carboxypeptidase</fullName>
        <ecNumber evidence="6">3.4.16.-</ecNumber>
    </recommendedName>
</protein>
<keyword evidence="4 6" id="KW-0378">Hydrolase</keyword>
<comment type="caution">
    <text evidence="7">The sequence shown here is derived from an EMBL/GenBank/DDBJ whole genome shotgun (WGS) entry which is preliminary data.</text>
</comment>
<evidence type="ECO:0000256" key="5">
    <source>
        <dbReference type="ARBA" id="ARBA00023180"/>
    </source>
</evidence>
<dbReference type="InterPro" id="IPR001563">
    <property type="entry name" value="Peptidase_S10"/>
</dbReference>
<dbReference type="InterPro" id="IPR018202">
    <property type="entry name" value="Ser_caboxypep_ser_AS"/>
</dbReference>
<keyword evidence="3 6" id="KW-0645">Protease</keyword>
<dbReference type="EMBL" id="SNSC02000005">
    <property type="protein sequence ID" value="TID24230.1"/>
    <property type="molecule type" value="Genomic_DNA"/>
</dbReference>
<gene>
    <name evidence="7" type="ORF">E6O75_ATG02595</name>
</gene>
<keyword evidence="2 6" id="KW-0121">Carboxypeptidase</keyword>
<sequence>MRYNQIRASIAVFSGFILGSEAFLKLPKRQLPAAATNVTTITSPAGVTIRYKEPGKDGVCETTPGVNSYSGYIDIAPDAHTFFWFFESRSDPANDPITLWLNGGPGSDSLIGLFQELGPCNVTEDLKTQVNPSAWNEVSNMLFISQPLGTGFSYREEAAGSFDAASGAFVNTTYQPATGRFPTGDVFALDTTDAAAMAAYHVLQGFYSALPSLDSEVKSKVFNLWTESYGGHYGPSFYNYFYEQNQLVANGSVPGVELNFNSLGIGNGIIDEYTQAPYYPEFANHNTYGIKAVNDTVYDYMKFAVNMLGGCLDKIDSCRATNRTSPADLAICSEAQSMCRDNVESPYYNYGGRGVYDIRHPRDDPTPPEYFVDYLNLPEVQNALGVDLNYTESNSDVYWAFQSTGDFIYPNFLEDINMLLDAGVRVALFYGDADFICNWFGGQAISLAVNYKHSSEFAAAGYQPFIVDGAEYGEVRQYGNFSFLRIYEAGHEVPYYQPVAALAMFNRTINHMNIADGTLPVTETLASSGGPNATHTEPFVALPSSTSAAASTGSATAGAFIAIPKKW</sequence>
<comment type="similarity">
    <text evidence="1 6">Belongs to the peptidase S10 family.</text>
</comment>
<dbReference type="Gene3D" id="3.40.50.1820">
    <property type="entry name" value="alpha/beta hydrolase"/>
    <property type="match status" value="1"/>
</dbReference>
<dbReference type="Proteomes" id="UP000298493">
    <property type="component" value="Unassembled WGS sequence"/>
</dbReference>
<evidence type="ECO:0000256" key="4">
    <source>
        <dbReference type="ARBA" id="ARBA00022801"/>
    </source>
</evidence>
<evidence type="ECO:0000313" key="7">
    <source>
        <dbReference type="EMBL" id="TID24230.1"/>
    </source>
</evidence>
<dbReference type="OrthoDB" id="443318at2759"/>
<dbReference type="Pfam" id="PF00450">
    <property type="entry name" value="Peptidase_S10"/>
    <property type="match status" value="1"/>
</dbReference>
<reference evidence="7 8" key="1">
    <citation type="submission" date="2019-04" db="EMBL/GenBank/DDBJ databases">
        <title>High contiguity whole genome sequence and gene annotation resource for two Venturia nashicola isolates.</title>
        <authorList>
            <person name="Prokchorchik M."/>
            <person name="Won K."/>
            <person name="Lee Y."/>
            <person name="Choi E.D."/>
            <person name="Segonzac C."/>
            <person name="Sohn K.H."/>
        </authorList>
    </citation>
    <scope>NUCLEOTIDE SEQUENCE [LARGE SCALE GENOMIC DNA]</scope>
    <source>
        <strain evidence="7 8">PRI2</strain>
    </source>
</reference>
<dbReference type="PRINTS" id="PR00724">
    <property type="entry name" value="CRBOXYPTASEC"/>
</dbReference>
<evidence type="ECO:0000256" key="1">
    <source>
        <dbReference type="ARBA" id="ARBA00009431"/>
    </source>
</evidence>
<dbReference type="FunFam" id="1.10.287.410:FF:000002">
    <property type="entry name" value="Carboxypeptidase"/>
    <property type="match status" value="1"/>
</dbReference>
<name>A0A4Z1PL74_9PEZI</name>
<dbReference type="GO" id="GO:0004185">
    <property type="term" value="F:serine-type carboxypeptidase activity"/>
    <property type="evidence" value="ECO:0007669"/>
    <property type="project" value="UniProtKB-UniRule"/>
</dbReference>
<evidence type="ECO:0000256" key="6">
    <source>
        <dbReference type="RuleBase" id="RU361156"/>
    </source>
</evidence>
<dbReference type="GO" id="GO:0000324">
    <property type="term" value="C:fungal-type vacuole"/>
    <property type="evidence" value="ECO:0007669"/>
    <property type="project" value="TreeGrafter"/>
</dbReference>
<dbReference type="PANTHER" id="PTHR11802:SF131">
    <property type="entry name" value="CARBOXYPEPTIDASE"/>
    <property type="match status" value="1"/>
</dbReference>
<evidence type="ECO:0000256" key="2">
    <source>
        <dbReference type="ARBA" id="ARBA00022645"/>
    </source>
</evidence>
<dbReference type="SUPFAM" id="SSF53474">
    <property type="entry name" value="alpha/beta-Hydrolases"/>
    <property type="match status" value="1"/>
</dbReference>
<evidence type="ECO:0000256" key="3">
    <source>
        <dbReference type="ARBA" id="ARBA00022670"/>
    </source>
</evidence>
<proteinExistence type="inferred from homology"/>
<dbReference type="EC" id="3.4.16.-" evidence="6"/>
<dbReference type="InterPro" id="IPR029058">
    <property type="entry name" value="AB_hydrolase_fold"/>
</dbReference>
<keyword evidence="8" id="KW-1185">Reference proteome</keyword>
<dbReference type="STRING" id="86259.A0A4Z1PL74"/>
<dbReference type="PROSITE" id="PS00131">
    <property type="entry name" value="CARBOXYPEPT_SER_SER"/>
    <property type="match status" value="1"/>
</dbReference>
<dbReference type="GO" id="GO:0006508">
    <property type="term" value="P:proteolysis"/>
    <property type="evidence" value="ECO:0007669"/>
    <property type="project" value="UniProtKB-KW"/>
</dbReference>
<keyword evidence="5" id="KW-0325">Glycoprotein</keyword>
<dbReference type="AlphaFoldDB" id="A0A4Z1PL74"/>
<evidence type="ECO:0000313" key="8">
    <source>
        <dbReference type="Proteomes" id="UP000298493"/>
    </source>
</evidence>